<dbReference type="eggNOG" id="ENOG50311TE">
    <property type="taxonomic scope" value="Bacteria"/>
</dbReference>
<sequence>MTKLKILIMKTSTLRKRKLTKNELKEISGGKKPFCPRVVSCFVRETGEERSGVPGEQDGYCC</sequence>
<dbReference type="EMBL" id="JPRH01000001">
    <property type="protein sequence ID" value="KFF14244.1"/>
    <property type="molecule type" value="Genomic_DNA"/>
</dbReference>
<dbReference type="AlphaFoldDB" id="A0A086AC30"/>
<gene>
    <name evidence="1" type="ORF">IW15_02020</name>
</gene>
<dbReference type="STRING" id="445961.IW15_02020"/>
<keyword evidence="2" id="KW-1185">Reference proteome</keyword>
<accession>A0A086AC30</accession>
<proteinExistence type="predicted"/>
<organism evidence="1 2">
    <name type="scientific">Chryseobacterium soli</name>
    <dbReference type="NCBI Taxonomy" id="445961"/>
    <lineage>
        <taxon>Bacteria</taxon>
        <taxon>Pseudomonadati</taxon>
        <taxon>Bacteroidota</taxon>
        <taxon>Flavobacteriia</taxon>
        <taxon>Flavobacteriales</taxon>
        <taxon>Weeksellaceae</taxon>
        <taxon>Chryseobacterium group</taxon>
        <taxon>Chryseobacterium</taxon>
    </lineage>
</organism>
<evidence type="ECO:0008006" key="3">
    <source>
        <dbReference type="Google" id="ProtNLM"/>
    </source>
</evidence>
<comment type="caution">
    <text evidence="1">The sequence shown here is derived from an EMBL/GenBank/DDBJ whole genome shotgun (WGS) entry which is preliminary data.</text>
</comment>
<dbReference type="InterPro" id="IPR010133">
    <property type="entry name" value="Bacteriocin_signal_seq"/>
</dbReference>
<name>A0A086AC30_9FLAO</name>
<evidence type="ECO:0000313" key="2">
    <source>
        <dbReference type="Proteomes" id="UP000028705"/>
    </source>
</evidence>
<reference evidence="1 2" key="1">
    <citation type="submission" date="2014-07" db="EMBL/GenBank/DDBJ databases">
        <title>Genome of Chryseobacterium soli DSM 19298.</title>
        <authorList>
            <person name="Stropko S.J."/>
            <person name="Pipes S.E."/>
            <person name="Newman J."/>
        </authorList>
    </citation>
    <scope>NUCLEOTIDE SEQUENCE [LARGE SCALE GENOMIC DNA]</scope>
    <source>
        <strain evidence="1 2">DSM 19298</strain>
    </source>
</reference>
<protein>
    <recommendedName>
        <fullName evidence="3">Bacteriocin</fullName>
    </recommendedName>
</protein>
<dbReference type="Proteomes" id="UP000028705">
    <property type="component" value="Unassembled WGS sequence"/>
</dbReference>
<dbReference type="NCBIfam" id="TIGR01847">
    <property type="entry name" value="bacteriocin_sig"/>
    <property type="match status" value="1"/>
</dbReference>
<dbReference type="OrthoDB" id="1274289at2"/>
<evidence type="ECO:0000313" key="1">
    <source>
        <dbReference type="EMBL" id="KFF14244.1"/>
    </source>
</evidence>